<proteinExistence type="predicted"/>
<evidence type="ECO:0000256" key="4">
    <source>
        <dbReference type="ARBA" id="ARBA00023038"/>
    </source>
</evidence>
<dbReference type="Pfam" id="PF06297">
    <property type="entry name" value="PET"/>
    <property type="match status" value="1"/>
</dbReference>
<feature type="domain" description="LIM zinc-binding" evidence="7">
    <location>
        <begin position="691"/>
        <end position="756"/>
    </location>
</feature>
<dbReference type="CDD" id="cd08368">
    <property type="entry name" value="LIM"/>
    <property type="match status" value="1"/>
</dbReference>
<dbReference type="GO" id="GO:0008270">
    <property type="term" value="F:zinc ion binding"/>
    <property type="evidence" value="ECO:0007669"/>
    <property type="project" value="InterPro"/>
</dbReference>
<protein>
    <submittedName>
        <fullName evidence="9">Four and a half LIM domains protein 2</fullName>
    </submittedName>
</protein>
<dbReference type="Proteomes" id="UP000440578">
    <property type="component" value="Unassembled WGS sequence"/>
</dbReference>
<evidence type="ECO:0000313" key="9">
    <source>
        <dbReference type="EMBL" id="KAF0291278.1"/>
    </source>
</evidence>
<dbReference type="InterPro" id="IPR010442">
    <property type="entry name" value="PET_domain"/>
</dbReference>
<evidence type="ECO:0000256" key="3">
    <source>
        <dbReference type="ARBA" id="ARBA00022833"/>
    </source>
</evidence>
<accession>A0A6A4VLV1</accession>
<feature type="region of interest" description="Disordered" evidence="6">
    <location>
        <begin position="19"/>
        <end position="61"/>
    </location>
</feature>
<feature type="region of interest" description="Disordered" evidence="6">
    <location>
        <begin position="84"/>
        <end position="159"/>
    </location>
</feature>
<dbReference type="InterPro" id="IPR047120">
    <property type="entry name" value="Pk/Esn/Tes"/>
</dbReference>
<evidence type="ECO:0000259" key="8">
    <source>
        <dbReference type="PROSITE" id="PS51303"/>
    </source>
</evidence>
<organism evidence="9 10">
    <name type="scientific">Amphibalanus amphitrite</name>
    <name type="common">Striped barnacle</name>
    <name type="synonym">Balanus amphitrite</name>
    <dbReference type="NCBI Taxonomy" id="1232801"/>
    <lineage>
        <taxon>Eukaryota</taxon>
        <taxon>Metazoa</taxon>
        <taxon>Ecdysozoa</taxon>
        <taxon>Arthropoda</taxon>
        <taxon>Crustacea</taxon>
        <taxon>Multicrustacea</taxon>
        <taxon>Cirripedia</taxon>
        <taxon>Thoracica</taxon>
        <taxon>Thoracicalcarea</taxon>
        <taxon>Balanomorpha</taxon>
        <taxon>Balanoidea</taxon>
        <taxon>Balanidae</taxon>
        <taxon>Amphibalaninae</taxon>
        <taxon>Amphibalanus</taxon>
    </lineage>
</organism>
<dbReference type="FunFam" id="2.10.110.10:FF:000005">
    <property type="entry name" value="Testin isoform 1"/>
    <property type="match status" value="1"/>
</dbReference>
<evidence type="ECO:0000259" key="7">
    <source>
        <dbReference type="PROSITE" id="PS50023"/>
    </source>
</evidence>
<dbReference type="PANTHER" id="PTHR24211:SF37">
    <property type="entry name" value="PROTEIN ESPINAS-LIKE PROTEIN"/>
    <property type="match status" value="1"/>
</dbReference>
<comment type="caution">
    <text evidence="9">The sequence shown here is derived from an EMBL/GenBank/DDBJ whole genome shotgun (WGS) entry which is preliminary data.</text>
</comment>
<keyword evidence="4 5" id="KW-0440">LIM domain</keyword>
<feature type="region of interest" description="Disordered" evidence="6">
    <location>
        <begin position="178"/>
        <end position="197"/>
    </location>
</feature>
<gene>
    <name evidence="9" type="primary">FHL2_0</name>
    <name evidence="9" type="ORF">FJT64_010572</name>
</gene>
<evidence type="ECO:0000256" key="2">
    <source>
        <dbReference type="ARBA" id="ARBA00022737"/>
    </source>
</evidence>
<dbReference type="OrthoDB" id="274660at2759"/>
<keyword evidence="10" id="KW-1185">Reference proteome</keyword>
<feature type="domain" description="LIM zinc-binding" evidence="7">
    <location>
        <begin position="385"/>
        <end position="449"/>
    </location>
</feature>
<dbReference type="AlphaFoldDB" id="A0A6A4VLV1"/>
<dbReference type="PROSITE" id="PS00478">
    <property type="entry name" value="LIM_DOMAIN_1"/>
    <property type="match status" value="2"/>
</dbReference>
<dbReference type="Pfam" id="PF00412">
    <property type="entry name" value="LIM"/>
    <property type="match status" value="6"/>
</dbReference>
<reference evidence="9 10" key="1">
    <citation type="submission" date="2019-07" db="EMBL/GenBank/DDBJ databases">
        <title>Draft genome assembly of a fouling barnacle, Amphibalanus amphitrite (Darwin, 1854): The first reference genome for Thecostraca.</title>
        <authorList>
            <person name="Kim W."/>
        </authorList>
    </citation>
    <scope>NUCLEOTIDE SEQUENCE [LARGE SCALE GENOMIC DNA]</scope>
    <source>
        <strain evidence="9">SNU_AA5</strain>
        <tissue evidence="9">Soma without cirri and trophi</tissue>
    </source>
</reference>
<feature type="domain" description="PET" evidence="8">
    <location>
        <begin position="278"/>
        <end position="386"/>
    </location>
</feature>
<dbReference type="PROSITE" id="PS50023">
    <property type="entry name" value="LIM_DOMAIN_2"/>
    <property type="match status" value="4"/>
</dbReference>
<name>A0A6A4VLV1_AMPAM</name>
<dbReference type="SMART" id="SM00132">
    <property type="entry name" value="LIM"/>
    <property type="match status" value="6"/>
</dbReference>
<keyword evidence="3 5" id="KW-0862">Zinc</keyword>
<evidence type="ECO:0000256" key="5">
    <source>
        <dbReference type="PROSITE-ProRule" id="PRU00125"/>
    </source>
</evidence>
<keyword evidence="2" id="KW-0677">Repeat</keyword>
<evidence type="ECO:0000313" key="10">
    <source>
        <dbReference type="Proteomes" id="UP000440578"/>
    </source>
</evidence>
<dbReference type="PANTHER" id="PTHR24211">
    <property type="entry name" value="LIM DOMAIN-CONTAINING PROTEIN"/>
    <property type="match status" value="1"/>
</dbReference>
<dbReference type="SUPFAM" id="SSF57716">
    <property type="entry name" value="Glucocorticoid receptor-like (DNA-binding domain)"/>
    <property type="match status" value="5"/>
</dbReference>
<dbReference type="InterPro" id="IPR001781">
    <property type="entry name" value="Znf_LIM"/>
</dbReference>
<dbReference type="Gene3D" id="2.10.110.10">
    <property type="entry name" value="Cysteine Rich Protein"/>
    <property type="match status" value="6"/>
</dbReference>
<evidence type="ECO:0000256" key="6">
    <source>
        <dbReference type="SAM" id="MobiDB-lite"/>
    </source>
</evidence>
<keyword evidence="1 5" id="KW-0479">Metal-binding</keyword>
<sequence length="760" mass="82358">MVGKRQALKNKAVEATAKLAANLSHSSPSSNSTGEKTAAAPSTKNKIKKRIRWRSAEQPRPVIVLARRADSCVLHQPPAGFAEVGTVRRASSPSPKRSNCDSESSGASGPASPAVGGPRSPNSLEVPPQQKLRPLTLPPRPVTEQHARQQSASPRPSPCVLEECTELTPAFPKAVTLTPRPVSEPVPEEEAPVMPAHQLRHRRRCAACRSSEPAAAQWRAVRAELAAALESARGVRPVCSAQDILITAPCDVSSDLPPSGRPRAQPVDGRTVAGDALCDFNPAEGPFQSESALRAGYSWLPAGLPSGAAGEFMRQLPEQLRPLLHSPGQRERTRRLLRQLPAHDLSLACCRHVSAEQRGAFAEWAAARRRLALEAGMVTRLMGTKVCRGCRKTITAGALAVTARRFPISAWHPACFRCADCAEPLADLVFCELFGEPLCLRHHGERLRPRCAACDELIFSGEFVCALGLAWHREHLACDRCAVPLDSRRFALRLGAPLCLECYRAAGAPVCLGCDQSIELDSRQLSYGGRHWHSDCFTCRACGTPLEGQQFALHDGRALCAPCCGESAVAPACSACSAAIAADTPQVVYKAFHWHQACFICCVCQTPLDARTFLPKEQRLFCPRCYEDTFAARCRGCGGTITSLGVTYQGETFHRRCFVCAGCETPLAGQKFRSRAQRCYCADCYTKLFSKRCASCQELIPREPGTKYSVFRDRCWHNACFVCTVCKQSLVGRGFIDADGELLCATAECAASQLAAKADN</sequence>
<evidence type="ECO:0000256" key="1">
    <source>
        <dbReference type="ARBA" id="ARBA00022723"/>
    </source>
</evidence>
<dbReference type="PROSITE" id="PS51303">
    <property type="entry name" value="PET"/>
    <property type="match status" value="1"/>
</dbReference>
<feature type="domain" description="LIM zinc-binding" evidence="7">
    <location>
        <begin position="509"/>
        <end position="570"/>
    </location>
</feature>
<dbReference type="EMBL" id="VIIS01001892">
    <property type="protein sequence ID" value="KAF0291278.1"/>
    <property type="molecule type" value="Genomic_DNA"/>
</dbReference>
<feature type="domain" description="LIM zinc-binding" evidence="7">
    <location>
        <begin position="571"/>
        <end position="632"/>
    </location>
</feature>
<feature type="compositionally biased region" description="Low complexity" evidence="6">
    <location>
        <begin position="102"/>
        <end position="135"/>
    </location>
</feature>